<dbReference type="AlphaFoldDB" id="A0AAJ7T014"/>
<keyword evidence="11 15" id="KW-0472">Membrane</keyword>
<dbReference type="GO" id="GO:0051260">
    <property type="term" value="P:protein homooligomerization"/>
    <property type="evidence" value="ECO:0007669"/>
    <property type="project" value="InterPro"/>
</dbReference>
<dbReference type="GO" id="GO:0001508">
    <property type="term" value="P:action potential"/>
    <property type="evidence" value="ECO:0007669"/>
    <property type="project" value="TreeGrafter"/>
</dbReference>
<dbReference type="GO" id="GO:0008076">
    <property type="term" value="C:voltage-gated potassium channel complex"/>
    <property type="evidence" value="ECO:0007669"/>
    <property type="project" value="InterPro"/>
</dbReference>
<dbReference type="FunFam" id="1.10.287.70:FF:000005">
    <property type="entry name" value="potassium voltage-gated channel subfamily G member 1"/>
    <property type="match status" value="1"/>
</dbReference>
<protein>
    <submittedName>
        <fullName evidence="18">Potassium voltage-gated channel subfamily S member 3-like</fullName>
    </submittedName>
</protein>
<dbReference type="FunFam" id="1.20.120.350:FF:000029">
    <property type="entry name" value="Potassium voltage-gated channel subfamily S member 2"/>
    <property type="match status" value="1"/>
</dbReference>
<keyword evidence="4" id="KW-0633">Potassium transport</keyword>
<dbReference type="SUPFAM" id="SSF81324">
    <property type="entry name" value="Voltage-gated potassium channels"/>
    <property type="match status" value="1"/>
</dbReference>
<feature type="compositionally biased region" description="Basic and acidic residues" evidence="14">
    <location>
        <begin position="503"/>
        <end position="522"/>
    </location>
</feature>
<dbReference type="KEGG" id="pmrn:116941645"/>
<dbReference type="InterPro" id="IPR003131">
    <property type="entry name" value="T1-type_BTB"/>
</dbReference>
<dbReference type="GO" id="GO:0015459">
    <property type="term" value="F:potassium channel regulator activity"/>
    <property type="evidence" value="ECO:0007669"/>
    <property type="project" value="UniProtKB-ARBA"/>
</dbReference>
<organism evidence="17 18">
    <name type="scientific">Petromyzon marinus</name>
    <name type="common">Sea lamprey</name>
    <dbReference type="NCBI Taxonomy" id="7757"/>
    <lineage>
        <taxon>Eukaryota</taxon>
        <taxon>Metazoa</taxon>
        <taxon>Chordata</taxon>
        <taxon>Craniata</taxon>
        <taxon>Vertebrata</taxon>
        <taxon>Cyclostomata</taxon>
        <taxon>Hyperoartia</taxon>
        <taxon>Petromyzontiformes</taxon>
        <taxon>Petromyzontidae</taxon>
        <taxon>Petromyzon</taxon>
    </lineage>
</organism>
<dbReference type="InterPro" id="IPR028325">
    <property type="entry name" value="VG_K_chnl"/>
</dbReference>
<proteinExistence type="predicted"/>
<evidence type="ECO:0000256" key="3">
    <source>
        <dbReference type="ARBA" id="ARBA00022475"/>
    </source>
</evidence>
<evidence type="ECO:0000259" key="16">
    <source>
        <dbReference type="SMART" id="SM00225"/>
    </source>
</evidence>
<dbReference type="Gene3D" id="3.30.710.10">
    <property type="entry name" value="Potassium Channel Kv1.1, Chain A"/>
    <property type="match status" value="1"/>
</dbReference>
<evidence type="ECO:0000256" key="4">
    <source>
        <dbReference type="ARBA" id="ARBA00022538"/>
    </source>
</evidence>
<feature type="domain" description="BTB" evidence="16">
    <location>
        <begin position="34"/>
        <end position="142"/>
    </location>
</feature>
<dbReference type="PANTHER" id="PTHR11537">
    <property type="entry name" value="VOLTAGE-GATED POTASSIUM CHANNEL"/>
    <property type="match status" value="1"/>
</dbReference>
<feature type="region of interest" description="Disordered" evidence="14">
    <location>
        <begin position="488"/>
        <end position="522"/>
    </location>
</feature>
<evidence type="ECO:0000313" key="17">
    <source>
        <dbReference type="Proteomes" id="UP001318040"/>
    </source>
</evidence>
<dbReference type="InterPro" id="IPR003971">
    <property type="entry name" value="K_chnl_volt-dep_Kv5/Kv9"/>
</dbReference>
<evidence type="ECO:0000256" key="9">
    <source>
        <dbReference type="ARBA" id="ARBA00022989"/>
    </source>
</evidence>
<comment type="function">
    <text evidence="13">Potassium channel regulatory subunit that modulate the delayed rectifier voltage-gated potassium channel activity of KCNB1 and KCNB2 by altering their kinetics, expression levels, and shifting the half-inactivation potential to more polarized values. While it does not form functional channels on its own, it can form functional heterotetrameric channels with KCNB1 and KCNB2. Each regulatory subunit has unique regulatory properties that can lead to extensive inhibition, significant changes in kinetics, and/or substantial shifts in the voltage dependencies of the inactivation process.</text>
</comment>
<comment type="subcellular location">
    <subcellularLocation>
        <location evidence="1">Cell membrane</location>
        <topology evidence="1">Multi-pass membrane protein</topology>
    </subcellularLocation>
</comment>
<dbReference type="Pfam" id="PF00520">
    <property type="entry name" value="Ion_trans"/>
    <property type="match status" value="1"/>
</dbReference>
<reference evidence="18" key="1">
    <citation type="submission" date="2025-08" db="UniProtKB">
        <authorList>
            <consortium name="RefSeq"/>
        </authorList>
    </citation>
    <scope>IDENTIFICATION</scope>
    <source>
        <tissue evidence="18">Sperm</tissue>
    </source>
</reference>
<dbReference type="GO" id="GO:0005249">
    <property type="term" value="F:voltage-gated potassium channel activity"/>
    <property type="evidence" value="ECO:0007669"/>
    <property type="project" value="InterPro"/>
</dbReference>
<dbReference type="GO" id="GO:1901379">
    <property type="term" value="P:regulation of potassium ion transmembrane transport"/>
    <property type="evidence" value="ECO:0007669"/>
    <property type="project" value="UniProtKB-ARBA"/>
</dbReference>
<dbReference type="Proteomes" id="UP001318040">
    <property type="component" value="Chromosome 12"/>
</dbReference>
<keyword evidence="6" id="KW-0631">Potassium channel</keyword>
<gene>
    <name evidence="18" type="primary">LOC116941645</name>
</gene>
<evidence type="ECO:0000256" key="15">
    <source>
        <dbReference type="SAM" id="Phobius"/>
    </source>
</evidence>
<dbReference type="RefSeq" id="XP_032808826.1">
    <property type="nucleotide sequence ID" value="XM_032952935.1"/>
</dbReference>
<evidence type="ECO:0000256" key="11">
    <source>
        <dbReference type="ARBA" id="ARBA00023136"/>
    </source>
</evidence>
<name>A0AAJ7T014_PETMA</name>
<dbReference type="PRINTS" id="PR01491">
    <property type="entry name" value="KVCHANNEL"/>
</dbReference>
<evidence type="ECO:0000256" key="8">
    <source>
        <dbReference type="ARBA" id="ARBA00022958"/>
    </source>
</evidence>
<feature type="transmembrane region" description="Helical" evidence="15">
    <location>
        <begin position="412"/>
        <end position="433"/>
    </location>
</feature>
<feature type="transmembrane region" description="Helical" evidence="15">
    <location>
        <begin position="383"/>
        <end position="400"/>
    </location>
</feature>
<keyword evidence="5 15" id="KW-0812">Transmembrane</keyword>
<dbReference type="InterPro" id="IPR000210">
    <property type="entry name" value="BTB/POZ_dom"/>
</dbReference>
<dbReference type="Gene3D" id="1.20.120.350">
    <property type="entry name" value="Voltage-gated potassium channels. Chain C"/>
    <property type="match status" value="1"/>
</dbReference>
<dbReference type="Pfam" id="PF02214">
    <property type="entry name" value="BTB_2"/>
    <property type="match status" value="1"/>
</dbReference>
<dbReference type="Gene3D" id="1.10.287.70">
    <property type="match status" value="1"/>
</dbReference>
<accession>A0AAJ7T014</accession>
<evidence type="ECO:0000256" key="14">
    <source>
        <dbReference type="SAM" id="MobiDB-lite"/>
    </source>
</evidence>
<dbReference type="SUPFAM" id="SSF54695">
    <property type="entry name" value="POZ domain"/>
    <property type="match status" value="1"/>
</dbReference>
<keyword evidence="10" id="KW-0406">Ion transport</keyword>
<keyword evidence="9 15" id="KW-1133">Transmembrane helix</keyword>
<dbReference type="InterPro" id="IPR003968">
    <property type="entry name" value="K_chnl_volt-dep_Kv"/>
</dbReference>
<keyword evidence="7" id="KW-0851">Voltage-gated channel</keyword>
<keyword evidence="8" id="KW-0630">Potassium</keyword>
<evidence type="ECO:0000256" key="13">
    <source>
        <dbReference type="ARBA" id="ARBA00049573"/>
    </source>
</evidence>
<dbReference type="InterPro" id="IPR027359">
    <property type="entry name" value="Volt_channel_dom_sf"/>
</dbReference>
<evidence type="ECO:0000256" key="2">
    <source>
        <dbReference type="ARBA" id="ARBA00022448"/>
    </source>
</evidence>
<keyword evidence="17" id="KW-1185">Reference proteome</keyword>
<evidence type="ECO:0000313" key="18">
    <source>
        <dbReference type="RefSeq" id="XP_032808826.1"/>
    </source>
</evidence>
<dbReference type="PRINTS" id="PR01494">
    <property type="entry name" value="KV9CHANNEL"/>
</dbReference>
<keyword evidence="3" id="KW-1003">Cell membrane</keyword>
<keyword evidence="12" id="KW-0407">Ion channel</keyword>
<evidence type="ECO:0000256" key="12">
    <source>
        <dbReference type="ARBA" id="ARBA00023303"/>
    </source>
</evidence>
<evidence type="ECO:0000256" key="6">
    <source>
        <dbReference type="ARBA" id="ARBA00022826"/>
    </source>
</evidence>
<dbReference type="InterPro" id="IPR005821">
    <property type="entry name" value="Ion_trans_dom"/>
</dbReference>
<keyword evidence="2" id="KW-0813">Transport</keyword>
<evidence type="ECO:0000256" key="1">
    <source>
        <dbReference type="ARBA" id="ARBA00004651"/>
    </source>
</evidence>
<evidence type="ECO:0000256" key="7">
    <source>
        <dbReference type="ARBA" id="ARBA00022882"/>
    </source>
</evidence>
<dbReference type="PRINTS" id="PR00169">
    <property type="entry name" value="KCHANNEL"/>
</dbReference>
<sequence length="522" mass="58046">MVFGQIFQRPGSKCTGVDESVGSAAAAAAAAAAASIAVNVGGFKRRLEAGTLRRFPHTRLGRLMSCDSEEAILELCDDYDVAEREFYFDRNPCVFPCIVNFYYTGRLHVADDLCAISFSQEMEYWGIHRLFLDSCCSLRFQERMHEREDDNDDDEDWDGHSDDSSDRSFIANLLYEAPAEAAQGGRCARCRRELWLVLENPAHSLVAKLVAVCSLAAVLVSIATLCVHSVPEFRRHDAEGKEMEDPNLELVEGACVAWFTVEFFLRLATAPDVKAFARNPLNVIDFASVMPFFVTLAVDRLMESGAELQNVGRVVQILRLMRIFRILKLARHSTGLRSLGATLRHSYQEVGVLLLFLSVGISIFSVLVYSVEKDEEESSLQTIPMCWWWATISMTTVGYGDTYPITVLGKMLGTACIVCGILVVALPITIIFNKFSKYYQLHKALEAAVRQADEQSLSAEDLPGVNIRDYYARKMTSLLRSVATSGVGGVDYDEDSDASGRWAGERGPRLRARSGGERRELS</sequence>
<evidence type="ECO:0000256" key="5">
    <source>
        <dbReference type="ARBA" id="ARBA00022692"/>
    </source>
</evidence>
<dbReference type="SMART" id="SM00225">
    <property type="entry name" value="BTB"/>
    <property type="match status" value="1"/>
</dbReference>
<feature type="transmembrane region" description="Helical" evidence="15">
    <location>
        <begin position="350"/>
        <end position="371"/>
    </location>
</feature>
<evidence type="ECO:0000256" key="10">
    <source>
        <dbReference type="ARBA" id="ARBA00023065"/>
    </source>
</evidence>
<dbReference type="PANTHER" id="PTHR11537:SF39">
    <property type="entry name" value="POTASSIUM VOLTAGE-GATED CHANNEL SUBFAMILY S MEMBER 3"/>
    <property type="match status" value="1"/>
</dbReference>
<dbReference type="InterPro" id="IPR011333">
    <property type="entry name" value="SKP1/BTB/POZ_sf"/>
</dbReference>